<gene>
    <name evidence="2" type="ORF">KAJ83_18430</name>
</gene>
<reference evidence="2" key="1">
    <citation type="submission" date="2021-04" db="EMBL/GenBank/DDBJ databases">
        <authorList>
            <person name="Zhang D.-C."/>
        </authorList>
    </citation>
    <scope>NUCLEOTIDE SEQUENCE</scope>
    <source>
        <strain evidence="2">CGMCC 1.15697</strain>
    </source>
</reference>
<dbReference type="RefSeq" id="WP_210683589.1">
    <property type="nucleotide sequence ID" value="NZ_JAGMWN010000013.1"/>
</dbReference>
<protein>
    <recommendedName>
        <fullName evidence="4">SprA-related family protein</fullName>
    </recommendedName>
</protein>
<feature type="compositionally biased region" description="Low complexity" evidence="1">
    <location>
        <begin position="208"/>
        <end position="220"/>
    </location>
</feature>
<feature type="compositionally biased region" description="Low complexity" evidence="1">
    <location>
        <begin position="139"/>
        <end position="150"/>
    </location>
</feature>
<dbReference type="Pfam" id="PF12118">
    <property type="entry name" value="SprA-related"/>
    <property type="match status" value="1"/>
</dbReference>
<feature type="compositionally biased region" description="Low complexity" evidence="1">
    <location>
        <begin position="241"/>
        <end position="251"/>
    </location>
</feature>
<evidence type="ECO:0008006" key="4">
    <source>
        <dbReference type="Google" id="ProtNLM"/>
    </source>
</evidence>
<feature type="compositionally biased region" description="Polar residues" evidence="1">
    <location>
        <begin position="1"/>
        <end position="12"/>
    </location>
</feature>
<feature type="compositionally biased region" description="Basic and acidic residues" evidence="1">
    <location>
        <begin position="75"/>
        <end position="90"/>
    </location>
</feature>
<evidence type="ECO:0000313" key="3">
    <source>
        <dbReference type="Proteomes" id="UP000672602"/>
    </source>
</evidence>
<organism evidence="2 3">
    <name type="scientific">Marivibrio halodurans</name>
    <dbReference type="NCBI Taxonomy" id="2039722"/>
    <lineage>
        <taxon>Bacteria</taxon>
        <taxon>Pseudomonadati</taxon>
        <taxon>Pseudomonadota</taxon>
        <taxon>Alphaproteobacteria</taxon>
        <taxon>Rhodospirillales</taxon>
        <taxon>Rhodospirillaceae</taxon>
        <taxon>Marivibrio</taxon>
    </lineage>
</organism>
<dbReference type="InterPro" id="IPR021973">
    <property type="entry name" value="SprA-related"/>
</dbReference>
<name>A0A8J7S5R2_9PROT</name>
<dbReference type="Proteomes" id="UP000672602">
    <property type="component" value="Unassembled WGS sequence"/>
</dbReference>
<proteinExistence type="predicted"/>
<sequence>MYLEATSQNTLLFVTRPAGPSRATADAPIAGQEPEAGPPPSPSQPGGDAPGTVEGGRAAPLSIGPEGLALLQAPRDGRNEPRRGPDDPTRPDAIPSRASNRSGEEGREDGPDGLTDAEREQVRDLQRREAEVRRHENAHAAAGGPYAGAPSYQYQRGPDNRLYAVGGEVSIDAAPVPNNPEATIAKMRTVRRAALAPADPSPQDARVAAQAQQEISAAQSELRDERLEEQQRPVGSSETIDGPPDAEAAPADGNLVAFEDMAQRALASRRAFAETLAGRDEAVPAPGTLYAPDGSPIARAPIDIRA</sequence>
<feature type="region of interest" description="Disordered" evidence="1">
    <location>
        <begin position="283"/>
        <end position="306"/>
    </location>
</feature>
<feature type="compositionally biased region" description="Basic and acidic residues" evidence="1">
    <location>
        <begin position="102"/>
        <end position="138"/>
    </location>
</feature>
<dbReference type="AlphaFoldDB" id="A0A8J7S5R2"/>
<feature type="compositionally biased region" description="Basic and acidic residues" evidence="1">
    <location>
        <begin position="221"/>
        <end position="231"/>
    </location>
</feature>
<evidence type="ECO:0000256" key="1">
    <source>
        <dbReference type="SAM" id="MobiDB-lite"/>
    </source>
</evidence>
<keyword evidence="3" id="KW-1185">Reference proteome</keyword>
<dbReference type="EMBL" id="JAGMWN010000013">
    <property type="protein sequence ID" value="MBP5859003.1"/>
    <property type="molecule type" value="Genomic_DNA"/>
</dbReference>
<feature type="region of interest" description="Disordered" evidence="1">
    <location>
        <begin position="193"/>
        <end position="251"/>
    </location>
</feature>
<feature type="region of interest" description="Disordered" evidence="1">
    <location>
        <begin position="1"/>
        <end position="158"/>
    </location>
</feature>
<comment type="caution">
    <text evidence="2">The sequence shown here is derived from an EMBL/GenBank/DDBJ whole genome shotgun (WGS) entry which is preliminary data.</text>
</comment>
<accession>A0A8J7S5R2</accession>
<evidence type="ECO:0000313" key="2">
    <source>
        <dbReference type="EMBL" id="MBP5859003.1"/>
    </source>
</evidence>